<dbReference type="GO" id="GO:0022904">
    <property type="term" value="P:respiratory electron transport chain"/>
    <property type="evidence" value="ECO:0007669"/>
    <property type="project" value="InterPro"/>
</dbReference>
<gene>
    <name evidence="15" type="ORF">EV700_0788</name>
</gene>
<evidence type="ECO:0000313" key="15">
    <source>
        <dbReference type="EMBL" id="RZU47821.1"/>
    </source>
</evidence>
<dbReference type="GO" id="GO:0020037">
    <property type="term" value="F:heme binding"/>
    <property type="evidence" value="ECO:0007669"/>
    <property type="project" value="TreeGrafter"/>
</dbReference>
<feature type="domain" description="Cytochrome b561 bacterial/Ni-hydrogenase" evidence="14">
    <location>
        <begin position="9"/>
        <end position="178"/>
    </location>
</feature>
<dbReference type="OrthoDB" id="8589936at2"/>
<evidence type="ECO:0000256" key="11">
    <source>
        <dbReference type="ARBA" id="ARBA00023136"/>
    </source>
</evidence>
<dbReference type="PANTHER" id="PTHR30529:SF3">
    <property type="entry name" value="CYTOCHROME B561 HOMOLOG 1"/>
    <property type="match status" value="1"/>
</dbReference>
<keyword evidence="9 13" id="KW-1133">Transmembrane helix</keyword>
<comment type="caution">
    <text evidence="15">The sequence shown here is derived from an EMBL/GenBank/DDBJ whole genome shotgun (WGS) entry which is preliminary data.</text>
</comment>
<comment type="subcellular location">
    <subcellularLocation>
        <location evidence="2">Cell membrane</location>
        <topology evidence="2">Multi-pass membrane protein</topology>
    </subcellularLocation>
</comment>
<evidence type="ECO:0000256" key="4">
    <source>
        <dbReference type="ARBA" id="ARBA00022475"/>
    </source>
</evidence>
<dbReference type="Pfam" id="PF01292">
    <property type="entry name" value="Ni_hydr_CYTB"/>
    <property type="match status" value="1"/>
</dbReference>
<keyword evidence="6 13" id="KW-0812">Transmembrane</keyword>
<dbReference type="EMBL" id="SHKX01000010">
    <property type="protein sequence ID" value="RZU47821.1"/>
    <property type="molecule type" value="Genomic_DNA"/>
</dbReference>
<proteinExistence type="inferred from homology"/>
<accession>A0A4Q7ZCF4</accession>
<comment type="similarity">
    <text evidence="12">Belongs to the cytochrome b561 family.</text>
</comment>
<evidence type="ECO:0000256" key="10">
    <source>
        <dbReference type="ARBA" id="ARBA00023004"/>
    </source>
</evidence>
<evidence type="ECO:0000259" key="14">
    <source>
        <dbReference type="Pfam" id="PF01292"/>
    </source>
</evidence>
<reference evidence="15 16" key="1">
    <citation type="submission" date="2019-02" db="EMBL/GenBank/DDBJ databases">
        <title>Genomic Encyclopedia of Type Strains, Phase IV (KMG-IV): sequencing the most valuable type-strain genomes for metagenomic binning, comparative biology and taxonomic classification.</title>
        <authorList>
            <person name="Goeker M."/>
        </authorList>
    </citation>
    <scope>NUCLEOTIDE SEQUENCE [LARGE SCALE GENOMIC DNA]</scope>
    <source>
        <strain evidence="15 16">DSM 105135</strain>
    </source>
</reference>
<dbReference type="Proteomes" id="UP000292423">
    <property type="component" value="Unassembled WGS sequence"/>
</dbReference>
<keyword evidence="3" id="KW-0813">Transport</keyword>
<sequence>MTHVPPRRSPISILLHWLTLLLLAVLVAAILVRDDMEGKPLKLLLLNAHRSLGLLVLGVLIPRFLLWLNHEIRHGKSAEPNLWLRLSAFGAHFAIFGFLFVLPVLGWMASSARGQTVSVFGLIPLPPLTGMDTDYADDLVHYHEVGAWILGGLVTLHVAAALWHHFIRGDHVLVNMLPKRFVKTSKQELSQLSQGES</sequence>
<dbReference type="GO" id="GO:0046872">
    <property type="term" value="F:metal ion binding"/>
    <property type="evidence" value="ECO:0007669"/>
    <property type="project" value="UniProtKB-KW"/>
</dbReference>
<keyword evidence="4" id="KW-1003">Cell membrane</keyword>
<keyword evidence="11 13" id="KW-0472">Membrane</keyword>
<evidence type="ECO:0000256" key="1">
    <source>
        <dbReference type="ARBA" id="ARBA00001970"/>
    </source>
</evidence>
<dbReference type="GO" id="GO:0009055">
    <property type="term" value="F:electron transfer activity"/>
    <property type="evidence" value="ECO:0007669"/>
    <property type="project" value="InterPro"/>
</dbReference>
<evidence type="ECO:0000313" key="16">
    <source>
        <dbReference type="Proteomes" id="UP000292423"/>
    </source>
</evidence>
<feature type="transmembrane region" description="Helical" evidence="13">
    <location>
        <begin position="82"/>
        <end position="109"/>
    </location>
</feature>
<keyword evidence="5" id="KW-0349">Heme</keyword>
<feature type="transmembrane region" description="Helical" evidence="13">
    <location>
        <begin position="145"/>
        <end position="167"/>
    </location>
</feature>
<evidence type="ECO:0000256" key="3">
    <source>
        <dbReference type="ARBA" id="ARBA00022448"/>
    </source>
</evidence>
<evidence type="ECO:0000256" key="6">
    <source>
        <dbReference type="ARBA" id="ARBA00022692"/>
    </source>
</evidence>
<keyword evidence="8" id="KW-0249">Electron transport</keyword>
<evidence type="ECO:0000256" key="7">
    <source>
        <dbReference type="ARBA" id="ARBA00022723"/>
    </source>
</evidence>
<feature type="transmembrane region" description="Helical" evidence="13">
    <location>
        <begin position="12"/>
        <end position="32"/>
    </location>
</feature>
<dbReference type="InterPro" id="IPR016174">
    <property type="entry name" value="Di-haem_cyt_TM"/>
</dbReference>
<keyword evidence="10" id="KW-0408">Iron</keyword>
<evidence type="ECO:0000256" key="8">
    <source>
        <dbReference type="ARBA" id="ARBA00022982"/>
    </source>
</evidence>
<evidence type="ECO:0000256" key="12">
    <source>
        <dbReference type="ARBA" id="ARBA00037975"/>
    </source>
</evidence>
<comment type="cofactor">
    <cofactor evidence="1">
        <name>heme b</name>
        <dbReference type="ChEBI" id="CHEBI:60344"/>
    </cofactor>
</comment>
<dbReference type="GO" id="GO:0005886">
    <property type="term" value="C:plasma membrane"/>
    <property type="evidence" value="ECO:0007669"/>
    <property type="project" value="UniProtKB-SubCell"/>
</dbReference>
<organism evidence="15 16">
    <name type="scientific">Fluviicoccus keumensis</name>
    <dbReference type="NCBI Taxonomy" id="1435465"/>
    <lineage>
        <taxon>Bacteria</taxon>
        <taxon>Pseudomonadati</taxon>
        <taxon>Pseudomonadota</taxon>
        <taxon>Gammaproteobacteria</taxon>
        <taxon>Moraxellales</taxon>
        <taxon>Moraxellaceae</taxon>
        <taxon>Fluviicoccus</taxon>
    </lineage>
</organism>
<evidence type="ECO:0000256" key="9">
    <source>
        <dbReference type="ARBA" id="ARBA00022989"/>
    </source>
</evidence>
<evidence type="ECO:0000256" key="13">
    <source>
        <dbReference type="SAM" id="Phobius"/>
    </source>
</evidence>
<evidence type="ECO:0000256" key="2">
    <source>
        <dbReference type="ARBA" id="ARBA00004651"/>
    </source>
</evidence>
<feature type="transmembrane region" description="Helical" evidence="13">
    <location>
        <begin position="52"/>
        <end position="70"/>
    </location>
</feature>
<protein>
    <submittedName>
        <fullName evidence="15">Cytochrome b561</fullName>
    </submittedName>
</protein>
<evidence type="ECO:0000256" key="5">
    <source>
        <dbReference type="ARBA" id="ARBA00022617"/>
    </source>
</evidence>
<dbReference type="AlphaFoldDB" id="A0A4Q7ZCF4"/>
<keyword evidence="7" id="KW-0479">Metal-binding</keyword>
<dbReference type="InterPro" id="IPR011577">
    <property type="entry name" value="Cyt_b561_bac/Ni-Hgenase"/>
</dbReference>
<keyword evidence="16" id="KW-1185">Reference proteome</keyword>
<dbReference type="SUPFAM" id="SSF81342">
    <property type="entry name" value="Transmembrane di-heme cytochromes"/>
    <property type="match status" value="1"/>
</dbReference>
<dbReference type="RefSeq" id="WP_130411034.1">
    <property type="nucleotide sequence ID" value="NZ_SHKX01000010.1"/>
</dbReference>
<dbReference type="PANTHER" id="PTHR30529">
    <property type="entry name" value="CYTOCHROME B561"/>
    <property type="match status" value="1"/>
</dbReference>
<dbReference type="InterPro" id="IPR052168">
    <property type="entry name" value="Cytochrome_b561_oxidase"/>
</dbReference>
<name>A0A4Q7ZCF4_9GAMM</name>